<dbReference type="InterPro" id="IPR011009">
    <property type="entry name" value="Kinase-like_dom_sf"/>
</dbReference>
<dbReference type="Gene3D" id="1.10.1070.11">
    <property type="entry name" value="Phosphatidylinositol 3-/4-kinase, catalytic domain"/>
    <property type="match status" value="1"/>
</dbReference>
<evidence type="ECO:0000313" key="11">
    <source>
        <dbReference type="EnsemblMetazoa" id="XP_020905859.1"/>
    </source>
</evidence>
<dbReference type="PROSITE" id="PS00916">
    <property type="entry name" value="PI3_4_KINASE_2"/>
    <property type="match status" value="1"/>
</dbReference>
<dbReference type="InterPro" id="IPR000403">
    <property type="entry name" value="PI3/4_kinase_cat_dom"/>
</dbReference>
<dbReference type="InterPro" id="IPR036940">
    <property type="entry name" value="PI3/4_kinase_cat_sf"/>
</dbReference>
<proteinExistence type="predicted"/>
<evidence type="ECO:0000259" key="9">
    <source>
        <dbReference type="PROSITE" id="PS50290"/>
    </source>
</evidence>
<dbReference type="FunFam" id="1.10.1070.11:FF:000004">
    <property type="entry name" value="Phosphatidylinositol 4-kinase, catalytic, beta"/>
    <property type="match status" value="1"/>
</dbReference>
<evidence type="ECO:0000256" key="8">
    <source>
        <dbReference type="SAM" id="MobiDB-lite"/>
    </source>
</evidence>
<evidence type="ECO:0000256" key="1">
    <source>
        <dbReference type="ARBA" id="ARBA00004450"/>
    </source>
</evidence>
<evidence type="ECO:0000256" key="7">
    <source>
        <dbReference type="ARBA" id="ARBA00039877"/>
    </source>
</evidence>
<dbReference type="InterPro" id="IPR001263">
    <property type="entry name" value="PI3K_accessory_dom"/>
</dbReference>
<dbReference type="Gene3D" id="1.25.40.70">
    <property type="entry name" value="Phosphatidylinositol 3-kinase, accessory domain (PIK)"/>
    <property type="match status" value="1"/>
</dbReference>
<reference evidence="11" key="1">
    <citation type="submission" date="2022-11" db="UniProtKB">
        <authorList>
            <consortium name="EnsemblMetazoa"/>
        </authorList>
    </citation>
    <scope>IDENTIFICATION</scope>
</reference>
<dbReference type="GO" id="GO:0004430">
    <property type="term" value="F:1-phosphatidylinositol 4-kinase activity"/>
    <property type="evidence" value="ECO:0007669"/>
    <property type="project" value="UniProtKB-EC"/>
</dbReference>
<dbReference type="InterPro" id="IPR015433">
    <property type="entry name" value="PI3/4_kinase"/>
</dbReference>
<evidence type="ECO:0000256" key="3">
    <source>
        <dbReference type="ARBA" id="ARBA00022679"/>
    </source>
</evidence>
<keyword evidence="4" id="KW-0418">Kinase</keyword>
<dbReference type="PANTHER" id="PTHR10048">
    <property type="entry name" value="PHOSPHATIDYLINOSITOL KINASE"/>
    <property type="match status" value="1"/>
</dbReference>
<comment type="subcellular location">
    <subcellularLocation>
        <location evidence="1">Mitochondrion outer membrane</location>
        <topology evidence="1">Peripheral membrane protein</topology>
    </subcellularLocation>
    <subcellularLocation>
        <location evidence="6">Rough endoplasmic reticulum membrane</location>
        <topology evidence="6">Peripheral membrane protein</topology>
    </subcellularLocation>
</comment>
<evidence type="ECO:0000313" key="12">
    <source>
        <dbReference type="Proteomes" id="UP000887567"/>
    </source>
</evidence>
<dbReference type="Proteomes" id="UP000887567">
    <property type="component" value="Unplaced"/>
</dbReference>
<dbReference type="PROSITE" id="PS50290">
    <property type="entry name" value="PI3_4_KINASE_3"/>
    <property type="match status" value="1"/>
</dbReference>
<accession>A0A913XKQ5</accession>
<protein>
    <recommendedName>
        <fullName evidence="7">Phosphatidylinositol 4-kinase beta</fullName>
        <ecNumber evidence="2">2.7.1.67</ecNumber>
    </recommendedName>
</protein>
<dbReference type="InterPro" id="IPR042236">
    <property type="entry name" value="PI3K_accessory_sf"/>
</dbReference>
<evidence type="ECO:0000256" key="6">
    <source>
        <dbReference type="ARBA" id="ARBA00037860"/>
    </source>
</evidence>
<name>A0A913XKQ5_EXADI</name>
<dbReference type="GeneID" id="110244039"/>
<dbReference type="GO" id="GO:0005741">
    <property type="term" value="C:mitochondrial outer membrane"/>
    <property type="evidence" value="ECO:0007669"/>
    <property type="project" value="UniProtKB-SubCell"/>
</dbReference>
<organism evidence="11 12">
    <name type="scientific">Exaiptasia diaphana</name>
    <name type="common">Tropical sea anemone</name>
    <name type="synonym">Aiptasia pulchella</name>
    <dbReference type="NCBI Taxonomy" id="2652724"/>
    <lineage>
        <taxon>Eukaryota</taxon>
        <taxon>Metazoa</taxon>
        <taxon>Cnidaria</taxon>
        <taxon>Anthozoa</taxon>
        <taxon>Hexacorallia</taxon>
        <taxon>Actiniaria</taxon>
        <taxon>Aiptasiidae</taxon>
        <taxon>Exaiptasia</taxon>
    </lineage>
</organism>
<dbReference type="OMA" id="HKLANCN"/>
<dbReference type="EnsemblMetazoa" id="XM_021050200.2">
    <property type="protein sequence ID" value="XP_020905859.1"/>
    <property type="gene ID" value="LOC110244039"/>
</dbReference>
<feature type="region of interest" description="Disordered" evidence="8">
    <location>
        <begin position="487"/>
        <end position="514"/>
    </location>
</feature>
<dbReference type="GO" id="GO:0046854">
    <property type="term" value="P:phosphatidylinositol phosphate biosynthetic process"/>
    <property type="evidence" value="ECO:0007669"/>
    <property type="project" value="InterPro"/>
</dbReference>
<dbReference type="SUPFAM" id="SSF56112">
    <property type="entry name" value="Protein kinase-like (PK-like)"/>
    <property type="match status" value="1"/>
</dbReference>
<feature type="domain" description="PIK helical" evidence="10">
    <location>
        <begin position="7"/>
        <end position="202"/>
    </location>
</feature>
<feature type="compositionally biased region" description="Polar residues" evidence="8">
    <location>
        <begin position="32"/>
        <end position="44"/>
    </location>
</feature>
<dbReference type="SMART" id="SM00146">
    <property type="entry name" value="PI3Kc"/>
    <property type="match status" value="1"/>
</dbReference>
<evidence type="ECO:0000256" key="4">
    <source>
        <dbReference type="ARBA" id="ARBA00022777"/>
    </source>
</evidence>
<dbReference type="KEGG" id="epa:110244039"/>
<dbReference type="CDD" id="cd05168">
    <property type="entry name" value="PI4Kc_III_beta"/>
    <property type="match status" value="1"/>
</dbReference>
<feature type="compositionally biased region" description="Low complexity" evidence="8">
    <location>
        <begin position="19"/>
        <end position="29"/>
    </location>
</feature>
<dbReference type="OrthoDB" id="10264149at2759"/>
<evidence type="ECO:0000256" key="5">
    <source>
        <dbReference type="ARBA" id="ARBA00036767"/>
    </source>
</evidence>
<dbReference type="PROSITE" id="PS00915">
    <property type="entry name" value="PI3_4_KINASE_1"/>
    <property type="match status" value="1"/>
</dbReference>
<dbReference type="PROSITE" id="PS51545">
    <property type="entry name" value="PIK_HELICAL"/>
    <property type="match status" value="1"/>
</dbReference>
<comment type="catalytic activity">
    <reaction evidence="5">
        <text>a 1,2-diacyl-sn-glycero-3-phospho-(1D-myo-inositol) + ATP = a 1,2-diacyl-sn-glycero-3-phospho-(1D-myo-inositol 4-phosphate) + ADP + H(+)</text>
        <dbReference type="Rhea" id="RHEA:19877"/>
        <dbReference type="ChEBI" id="CHEBI:15378"/>
        <dbReference type="ChEBI" id="CHEBI:30616"/>
        <dbReference type="ChEBI" id="CHEBI:57880"/>
        <dbReference type="ChEBI" id="CHEBI:58178"/>
        <dbReference type="ChEBI" id="CHEBI:456216"/>
        <dbReference type="EC" id="2.7.1.67"/>
    </reaction>
    <physiologicalReaction direction="left-to-right" evidence="5">
        <dbReference type="Rhea" id="RHEA:19878"/>
    </physiologicalReaction>
</comment>
<evidence type="ECO:0000256" key="2">
    <source>
        <dbReference type="ARBA" id="ARBA00012169"/>
    </source>
</evidence>
<dbReference type="InterPro" id="IPR057754">
    <property type="entry name" value="PI4-kinase_beta/PIK1_cat"/>
</dbReference>
<dbReference type="RefSeq" id="XP_020905859.1">
    <property type="nucleotide sequence ID" value="XM_021050200.2"/>
</dbReference>
<dbReference type="SUPFAM" id="SSF48371">
    <property type="entry name" value="ARM repeat"/>
    <property type="match status" value="1"/>
</dbReference>
<dbReference type="InterPro" id="IPR018936">
    <property type="entry name" value="PI3/4_kinase_CS"/>
</dbReference>
<dbReference type="InterPro" id="IPR016024">
    <property type="entry name" value="ARM-type_fold"/>
</dbReference>
<feature type="region of interest" description="Disordered" evidence="8">
    <location>
        <begin position="1"/>
        <end position="62"/>
    </location>
</feature>
<dbReference type="PANTHER" id="PTHR10048:SF22">
    <property type="entry name" value="PHOSPHATIDYLINOSITOL 4-KINASE BETA"/>
    <property type="match status" value="1"/>
</dbReference>
<feature type="domain" description="PI3K/PI4K catalytic" evidence="9">
    <location>
        <begin position="508"/>
        <end position="775"/>
    </location>
</feature>
<dbReference type="GO" id="GO:0030867">
    <property type="term" value="C:rough endoplasmic reticulum membrane"/>
    <property type="evidence" value="ECO:0007669"/>
    <property type="project" value="UniProtKB-SubCell"/>
</dbReference>
<dbReference type="Gene3D" id="3.30.1010.10">
    <property type="entry name" value="Phosphatidylinositol 3-kinase Catalytic Subunit, Chain A, domain 4"/>
    <property type="match status" value="1"/>
</dbReference>
<keyword evidence="3" id="KW-0808">Transferase</keyword>
<dbReference type="GO" id="GO:0048015">
    <property type="term" value="P:phosphatidylinositol-mediated signaling"/>
    <property type="evidence" value="ECO:0007669"/>
    <property type="project" value="TreeGrafter"/>
</dbReference>
<dbReference type="AlphaFoldDB" id="A0A913XKQ5"/>
<dbReference type="InterPro" id="IPR049160">
    <property type="entry name" value="PI4KB-PIK1_PIK"/>
</dbReference>
<feature type="compositionally biased region" description="Basic and acidic residues" evidence="8">
    <location>
        <begin position="1"/>
        <end position="12"/>
    </location>
</feature>
<keyword evidence="12" id="KW-1185">Reference proteome</keyword>
<evidence type="ECO:0000259" key="10">
    <source>
        <dbReference type="PROSITE" id="PS51545"/>
    </source>
</evidence>
<dbReference type="EC" id="2.7.1.67" evidence="2"/>
<sequence>MSSLAKCHEGTVSKEPLAPSTSTISSSPPRNRANSMPVNNNSGAHSVIPNGHPENAEKQQHDVKAKKKLILPVGDGLVCTEALPPPKSSWLLRLFESKLFEMSIAIAYLFKSKEPGVLTYLGNKLFSLDDDDVSFYLPQLINMYIHMDDVGEVVHSYIVERCKRSFAFSLQAAWLLEAHCADGWLPTKEYSRGMRLLQIIKLEGAKPKSPVGVAQSAIAPISPITSTPSKKTHHRSKSDATAAIVHSATYSSNLMQAHEFEGTAANDLRYGHAFDGYCHKHSTLTSANASSPALKDLARAQGSCNCQNARLEAQREFISALIGIGKRLQTLPTKDLKTSRLFAELSLLNLNLPAKVSLPVHLKLGSHYVVRIPHTAAVVLNSKDKAPYFIYVEVLCSENEDEPLPSKRFESSLRQTRSEEHLPTYCRSETVKFMINSGDSDDECWSAELEQMLKQESLASNEKTEPDGTEDTFVAAADIRKRLSEQLSTPAAQFKRDPEDPSASALKEPFEDKERRIRETSPYGHLPNWKLLPMIVKCGDDLRQELLAYQLLSQLQAIWKQERVPLALRPFAVVVTSNDSGLIEPIVNAVSLHQIKKHSQMSLLNYFIKEHGEMNSEAFLTAQRNFVESSAAYCLVCYILQVKDRHNGNILLDNEGRIIHIDFGFILSSSPRNLGFENSPFKLTHEFVEVMGGIGSDMYNYFKILMLQGFLAARKNMDKCLQIVEIMQTGSNLPCFMNGPSTIKAMRDRFHMNLTEEQLDTLVNGMVETSISSLTTKLYDGFQYITNGIL</sequence>
<dbReference type="Pfam" id="PF00454">
    <property type="entry name" value="PI3_PI4_kinase"/>
    <property type="match status" value="1"/>
</dbReference>
<dbReference type="Pfam" id="PF21245">
    <property type="entry name" value="PI4KB-PIK1_PIK"/>
    <property type="match status" value="1"/>
</dbReference>